<reference evidence="1" key="1">
    <citation type="submission" date="2020-08" db="EMBL/GenBank/DDBJ databases">
        <title>Multicomponent nature underlies the extraordinary mechanical properties of spider dragline silk.</title>
        <authorList>
            <person name="Kono N."/>
            <person name="Nakamura H."/>
            <person name="Mori M."/>
            <person name="Yoshida Y."/>
            <person name="Ohtoshi R."/>
            <person name="Malay A.D."/>
            <person name="Moran D.A.P."/>
            <person name="Tomita M."/>
            <person name="Numata K."/>
            <person name="Arakawa K."/>
        </authorList>
    </citation>
    <scope>NUCLEOTIDE SEQUENCE</scope>
</reference>
<gene>
    <name evidence="1" type="primary">AVEN_145847_1</name>
    <name evidence="1" type="ORF">TNIN_230681</name>
</gene>
<keyword evidence="2" id="KW-1185">Reference proteome</keyword>
<evidence type="ECO:0000313" key="2">
    <source>
        <dbReference type="Proteomes" id="UP000886998"/>
    </source>
</evidence>
<comment type="caution">
    <text evidence="1">The sequence shown here is derived from an EMBL/GenBank/DDBJ whole genome shotgun (WGS) entry which is preliminary data.</text>
</comment>
<keyword evidence="1" id="KW-0347">Helicase</keyword>
<keyword evidence="1" id="KW-0547">Nucleotide-binding</keyword>
<accession>A0A8X6YE02</accession>
<dbReference type="Proteomes" id="UP000886998">
    <property type="component" value="Unassembled WGS sequence"/>
</dbReference>
<dbReference type="GO" id="GO:0004386">
    <property type="term" value="F:helicase activity"/>
    <property type="evidence" value="ECO:0007669"/>
    <property type="project" value="UniProtKB-KW"/>
</dbReference>
<dbReference type="EMBL" id="BMAV01017747">
    <property type="protein sequence ID" value="GFY69699.1"/>
    <property type="molecule type" value="Genomic_DNA"/>
</dbReference>
<name>A0A8X6YE02_9ARAC</name>
<sequence length="79" mass="9490">MSHTIIRLPVHMQNMQMVHFFDNEERQALERAAQRNDALLAAWFELNRTDPDVNRYLYADITKHFVWKNNDWGTELCPD</sequence>
<proteinExistence type="predicted"/>
<dbReference type="AlphaFoldDB" id="A0A8X6YE02"/>
<keyword evidence="1" id="KW-0378">Hydrolase</keyword>
<organism evidence="1 2">
    <name type="scientific">Trichonephila inaurata madagascariensis</name>
    <dbReference type="NCBI Taxonomy" id="2747483"/>
    <lineage>
        <taxon>Eukaryota</taxon>
        <taxon>Metazoa</taxon>
        <taxon>Ecdysozoa</taxon>
        <taxon>Arthropoda</taxon>
        <taxon>Chelicerata</taxon>
        <taxon>Arachnida</taxon>
        <taxon>Araneae</taxon>
        <taxon>Araneomorphae</taxon>
        <taxon>Entelegynae</taxon>
        <taxon>Araneoidea</taxon>
        <taxon>Nephilidae</taxon>
        <taxon>Trichonephila</taxon>
        <taxon>Trichonephila inaurata</taxon>
    </lineage>
</organism>
<dbReference type="OrthoDB" id="10053386at2759"/>
<keyword evidence="1" id="KW-0067">ATP-binding</keyword>
<protein>
    <submittedName>
        <fullName evidence="1">ATP-dependent DNA helicase</fullName>
    </submittedName>
</protein>
<evidence type="ECO:0000313" key="1">
    <source>
        <dbReference type="EMBL" id="GFY69699.1"/>
    </source>
</evidence>